<evidence type="ECO:0008006" key="5">
    <source>
        <dbReference type="Google" id="ProtNLM"/>
    </source>
</evidence>
<dbReference type="Pfam" id="PF10469">
    <property type="entry name" value="AKAP7_NLS"/>
    <property type="match status" value="1"/>
</dbReference>
<reference evidence="3" key="1">
    <citation type="submission" date="2022-04" db="EMBL/GenBank/DDBJ databases">
        <authorList>
            <person name="Xu L."/>
            <person name="Lv Z."/>
        </authorList>
    </citation>
    <scope>NUCLEOTIDE SEQUENCE</scope>
    <source>
        <strain evidence="3">LV_2022a</strain>
    </source>
</reference>
<evidence type="ECO:0000259" key="1">
    <source>
        <dbReference type="Pfam" id="PF04457"/>
    </source>
</evidence>
<dbReference type="SUPFAM" id="SSF55144">
    <property type="entry name" value="LigT-like"/>
    <property type="match status" value="1"/>
</dbReference>
<dbReference type="PANTHER" id="PTHR46729">
    <property type="entry name" value="LEUKOCYTE RECEPTOR CLUSTER MEMBER 9"/>
    <property type="match status" value="1"/>
</dbReference>
<protein>
    <recommendedName>
        <fullName evidence="5">Leukocyte receptor cluster member 9</fullName>
    </recommendedName>
</protein>
<organism evidence="3 4">
    <name type="scientific">Schistosoma mekongi</name>
    <name type="common">Parasitic worm</name>
    <dbReference type="NCBI Taxonomy" id="38744"/>
    <lineage>
        <taxon>Eukaryota</taxon>
        <taxon>Metazoa</taxon>
        <taxon>Spiralia</taxon>
        <taxon>Lophotrochozoa</taxon>
        <taxon>Platyhelminthes</taxon>
        <taxon>Trematoda</taxon>
        <taxon>Digenea</taxon>
        <taxon>Strigeidida</taxon>
        <taxon>Schistosomatoidea</taxon>
        <taxon>Schistosomatidae</taxon>
        <taxon>Schistosoma</taxon>
    </lineage>
</organism>
<dbReference type="PANTHER" id="PTHR46729:SF1">
    <property type="entry name" value="LEUKOCYTE RECEPTOR CLUSTER MEMBER 9"/>
    <property type="match status" value="1"/>
</dbReference>
<reference evidence="3" key="2">
    <citation type="journal article" date="2023" name="Infect Dis Poverty">
        <title>Chromosome-scale genome of the human blood fluke Schistosoma mekongi and its implications for public health.</title>
        <authorList>
            <person name="Zhou M."/>
            <person name="Xu L."/>
            <person name="Xu D."/>
            <person name="Chen W."/>
            <person name="Khan J."/>
            <person name="Hu Y."/>
            <person name="Huang H."/>
            <person name="Wei H."/>
            <person name="Zhang Y."/>
            <person name="Chusongsang P."/>
            <person name="Tanasarnprasert K."/>
            <person name="Hu X."/>
            <person name="Limpanont Y."/>
            <person name="Lv Z."/>
        </authorList>
    </citation>
    <scope>NUCLEOTIDE SEQUENCE</scope>
    <source>
        <strain evidence="3">LV_2022a</strain>
    </source>
</reference>
<dbReference type="Pfam" id="PF04457">
    <property type="entry name" value="MJ1316"/>
    <property type="match status" value="1"/>
</dbReference>
<evidence type="ECO:0000313" key="4">
    <source>
        <dbReference type="Proteomes" id="UP001292079"/>
    </source>
</evidence>
<feature type="domain" description="MJ1316 RNA cyclic group end recognition" evidence="1">
    <location>
        <begin position="7"/>
        <end position="80"/>
    </location>
</feature>
<dbReference type="AlphaFoldDB" id="A0AAE1ZG75"/>
<dbReference type="EMBL" id="JALJAT010000002">
    <property type="protein sequence ID" value="KAK4473661.1"/>
    <property type="molecule type" value="Genomic_DNA"/>
</dbReference>
<dbReference type="Proteomes" id="UP001292079">
    <property type="component" value="Unassembled WGS sequence"/>
</dbReference>
<comment type="caution">
    <text evidence="3">The sequence shown here is derived from an EMBL/GenBank/DDBJ whole genome shotgun (WGS) entry which is preliminary data.</text>
</comment>
<sequence length="359" mass="41627">MSNKCTMRTAGDVVKRVLWDEKIPQECIIIGYLDRFKGILEKPFVDFSWEPFDSLDYFTFGVPEHRIQYFKYKDIVVWDKRFRLDRVFGSSRSTKTIRDVIEKYEKYCKTSQDIPDIHFSKMNGNVTFQWDTKTTEDSCSSESQTEESSVEETHQEIKHKPNFFICQRIESPIFIEKALRVQSNFCDTQPYYKNCCIDPKLFHLTLSTVKLKDSCQVSECMQALRQAEPILRSSLSKNQLLIKGVGDFHGRVLYAAVEPSKNLDFFVDQLNQILHAAGFRTDSQRKFKPHISLIKITRSVTKQASTKKINPDLYSEFLNMEFGKFIIDSIHLCAIGKPHDDGGFYRTIGSLDLVNPIAK</sequence>
<dbReference type="InterPro" id="IPR040459">
    <property type="entry name" value="MJ1316"/>
</dbReference>
<dbReference type="InterPro" id="IPR019510">
    <property type="entry name" value="AKAP7-like_phosphoesterase"/>
</dbReference>
<feature type="domain" description="A-kinase anchor protein 7-like phosphoesterase" evidence="2">
    <location>
        <begin position="161"/>
        <end position="353"/>
    </location>
</feature>
<gene>
    <name evidence="3" type="ORF">MN116_003011</name>
</gene>
<proteinExistence type="predicted"/>
<dbReference type="Gene3D" id="3.90.1140.10">
    <property type="entry name" value="Cyclic phosphodiesterase"/>
    <property type="match status" value="1"/>
</dbReference>
<evidence type="ECO:0000313" key="3">
    <source>
        <dbReference type="EMBL" id="KAK4473661.1"/>
    </source>
</evidence>
<accession>A0AAE1ZG75</accession>
<keyword evidence="4" id="KW-1185">Reference proteome</keyword>
<name>A0AAE1ZG75_SCHME</name>
<dbReference type="InterPro" id="IPR042653">
    <property type="entry name" value="Leng9"/>
</dbReference>
<evidence type="ECO:0000259" key="2">
    <source>
        <dbReference type="Pfam" id="PF10469"/>
    </source>
</evidence>
<dbReference type="InterPro" id="IPR009097">
    <property type="entry name" value="Cyclic_Pdiesterase"/>
</dbReference>